<name>A0A975T4L3_9ACTN</name>
<evidence type="ECO:0000313" key="3">
    <source>
        <dbReference type="Proteomes" id="UP000683575"/>
    </source>
</evidence>
<organism evidence="2 3">
    <name type="scientific">Nocardioides panacis</name>
    <dbReference type="NCBI Taxonomy" id="2849501"/>
    <lineage>
        <taxon>Bacteria</taxon>
        <taxon>Bacillati</taxon>
        <taxon>Actinomycetota</taxon>
        <taxon>Actinomycetes</taxon>
        <taxon>Propionibacteriales</taxon>
        <taxon>Nocardioidaceae</taxon>
        <taxon>Nocardioides</taxon>
    </lineage>
</organism>
<feature type="compositionally biased region" description="Basic and acidic residues" evidence="1">
    <location>
        <begin position="165"/>
        <end position="193"/>
    </location>
</feature>
<dbReference type="AlphaFoldDB" id="A0A975T4L3"/>
<feature type="region of interest" description="Disordered" evidence="1">
    <location>
        <begin position="135"/>
        <end position="193"/>
    </location>
</feature>
<protein>
    <submittedName>
        <fullName evidence="2">Mu transposase C-terminal domain-containing protein</fullName>
    </submittedName>
</protein>
<dbReference type="KEGG" id="nps:KRR39_20340"/>
<keyword evidence="3" id="KW-1185">Reference proteome</keyword>
<reference evidence="2" key="1">
    <citation type="submission" date="2021-06" db="EMBL/GenBank/DDBJ databases">
        <title>Complete genome sequence of Nocardioides sp. G188.</title>
        <authorList>
            <person name="Im W.-T."/>
        </authorList>
    </citation>
    <scope>NUCLEOTIDE SEQUENCE</scope>
    <source>
        <strain evidence="2">G188</strain>
    </source>
</reference>
<sequence length="193" mass="22122">MNEQAIRAAMTQQIERTVLKGRVQWDRRFYHLDGERTDPDDSESDRWRSRLEGKKVLVRFLPARYEYVEIYTTDGQYVTKAAWSRYVDPADAADQAADRRAATKTLSTSLEAIAAQEVASKAALVHEALGDQIDDDSDFVTRTQPKPNSKKRAKAETPAAKKRRERAEERAAEIRAENREVMTARRTGTDDWF</sequence>
<evidence type="ECO:0000256" key="1">
    <source>
        <dbReference type="SAM" id="MobiDB-lite"/>
    </source>
</evidence>
<dbReference type="EMBL" id="CP077062">
    <property type="protein sequence ID" value="QWZ10773.1"/>
    <property type="molecule type" value="Genomic_DNA"/>
</dbReference>
<proteinExistence type="predicted"/>
<evidence type="ECO:0000313" key="2">
    <source>
        <dbReference type="EMBL" id="QWZ10773.1"/>
    </source>
</evidence>
<dbReference type="Proteomes" id="UP000683575">
    <property type="component" value="Chromosome"/>
</dbReference>
<accession>A0A975T4L3</accession>
<dbReference type="RefSeq" id="WP_216943001.1">
    <property type="nucleotide sequence ID" value="NZ_CP077062.1"/>
</dbReference>
<gene>
    <name evidence="2" type="ORF">KRR39_20340</name>
</gene>